<reference evidence="1" key="2">
    <citation type="submission" date="2012-05" db="EMBL/GenBank/DDBJ databases">
        <title>Annotation of the Genome Sequence of Fusarium oxysporum HDV247.</title>
        <authorList>
            <consortium name="The Broad Institute Genomics Platform"/>
            <person name="Ma L.-J."/>
            <person name="Corby-Kistler H."/>
            <person name="Broz K."/>
            <person name="Gale L.R."/>
            <person name="Jonkers W."/>
            <person name="O'Donnell K."/>
            <person name="Ploetz R."/>
            <person name="Steinberg C."/>
            <person name="Schwartz D.C."/>
            <person name="VanEtten H."/>
            <person name="Zhou S."/>
            <person name="Young S.K."/>
            <person name="Zeng Q."/>
            <person name="Gargeya S."/>
            <person name="Fitzgerald M."/>
            <person name="Abouelleil A."/>
            <person name="Alvarado L."/>
            <person name="Chapman S.B."/>
            <person name="Gainer-Dewar J."/>
            <person name="Goldberg J."/>
            <person name="Griggs A."/>
            <person name="Gujja S."/>
            <person name="Hansen M."/>
            <person name="Howarth C."/>
            <person name="Imamovic A."/>
            <person name="Ireland A."/>
            <person name="Larimer J."/>
            <person name="McCowan C."/>
            <person name="Murphy C."/>
            <person name="Pearson M."/>
            <person name="Poon T.W."/>
            <person name="Priest M."/>
            <person name="Roberts A."/>
            <person name="Saif S."/>
            <person name="Shea T."/>
            <person name="Sykes S."/>
            <person name="Wortman J."/>
            <person name="Nusbaum C."/>
            <person name="Birren B."/>
        </authorList>
    </citation>
    <scope>NUCLEOTIDE SEQUENCE</scope>
    <source>
        <strain evidence="1">HDV247</strain>
    </source>
</reference>
<evidence type="ECO:0000313" key="1">
    <source>
        <dbReference type="EMBL" id="EXA34983.1"/>
    </source>
</evidence>
<dbReference type="EMBL" id="JH650979">
    <property type="protein sequence ID" value="EXA34983.1"/>
    <property type="molecule type" value="Genomic_DNA"/>
</dbReference>
<gene>
    <name evidence="1" type="ORF">FOVG_13765</name>
</gene>
<dbReference type="Proteomes" id="UP000030751">
    <property type="component" value="Unassembled WGS sequence"/>
</dbReference>
<organism evidence="1">
    <name type="scientific">Fusarium oxysporum f. sp. pisi HDV247</name>
    <dbReference type="NCBI Taxonomy" id="1080344"/>
    <lineage>
        <taxon>Eukaryota</taxon>
        <taxon>Fungi</taxon>
        <taxon>Dikarya</taxon>
        <taxon>Ascomycota</taxon>
        <taxon>Pezizomycotina</taxon>
        <taxon>Sordariomycetes</taxon>
        <taxon>Hypocreomycetidae</taxon>
        <taxon>Hypocreales</taxon>
        <taxon>Nectriaceae</taxon>
        <taxon>Fusarium</taxon>
        <taxon>Fusarium oxysporum species complex</taxon>
    </lineage>
</organism>
<sequence>MSSELSVRTEFHTHHASPRRLVEELRDLLGPGAEFTVDMRHNIYEIETAEEFSLTTLYERCKKRNLSNSHQS</sequence>
<reference evidence="1" key="1">
    <citation type="submission" date="2011-10" db="EMBL/GenBank/DDBJ databases">
        <title>The Genome Sequence of Fusarium oxysporum HDV247.</title>
        <authorList>
            <consortium name="The Broad Institute Genome Sequencing Platform"/>
            <person name="Ma L.-J."/>
            <person name="Gale L.R."/>
            <person name="Schwartz D.C."/>
            <person name="Zhou S."/>
            <person name="Corby-Kistler H."/>
            <person name="Young S.K."/>
            <person name="Zeng Q."/>
            <person name="Gargeya S."/>
            <person name="Fitzgerald M."/>
            <person name="Haas B."/>
            <person name="Abouelleil A."/>
            <person name="Alvarado L."/>
            <person name="Arachchi H.M."/>
            <person name="Berlin A."/>
            <person name="Brown A."/>
            <person name="Chapman S.B."/>
            <person name="Chen Z."/>
            <person name="Dunbar C."/>
            <person name="Freedman E."/>
            <person name="Gearin G."/>
            <person name="Goldberg J."/>
            <person name="Griggs A."/>
            <person name="Gujja S."/>
            <person name="Heiman D."/>
            <person name="Howarth C."/>
            <person name="Larson L."/>
            <person name="Lui A."/>
            <person name="MacDonald P.J.P."/>
            <person name="Montmayeur A."/>
            <person name="Murphy C."/>
            <person name="Neiman D."/>
            <person name="Pearson M."/>
            <person name="Priest M."/>
            <person name="Roberts A."/>
            <person name="Saif S."/>
            <person name="Shea T."/>
            <person name="Shenoy N."/>
            <person name="Sisk P."/>
            <person name="Stolte C."/>
            <person name="Sykes S."/>
            <person name="Wortman J."/>
            <person name="Nusbaum C."/>
            <person name="Birren B."/>
        </authorList>
    </citation>
    <scope>NUCLEOTIDE SEQUENCE [LARGE SCALE GENOMIC DNA]</scope>
    <source>
        <strain evidence="1">HDV247</strain>
    </source>
</reference>
<dbReference type="AlphaFoldDB" id="W9NQD2"/>
<name>W9NQD2_FUSOX</name>
<dbReference type="HOGENOM" id="CLU_2722289_0_0_1"/>
<dbReference type="OrthoDB" id="3558497at2759"/>
<proteinExistence type="predicted"/>
<dbReference type="EMBL" id="JH650979">
    <property type="protein sequence ID" value="EXA34984.1"/>
    <property type="molecule type" value="Genomic_DNA"/>
</dbReference>
<accession>W9NQD2</accession>
<protein>
    <submittedName>
        <fullName evidence="1">Uncharacterized protein</fullName>
    </submittedName>
</protein>